<name>A0ABT1YLF5_9BACL</name>
<reference evidence="3 4" key="1">
    <citation type="submission" date="2022-08" db="EMBL/GenBank/DDBJ databases">
        <title>Paenibacillus endoradicis sp. nov., Paenibacillus radicibacter sp. nov and Paenibacillus pararadicis sp. nov., three cold-adapted plant growth-promoting bacteria isolated from root of Larix gmelinii in Great Khingan.</title>
        <authorList>
            <person name="Xue H."/>
        </authorList>
    </citation>
    <scope>NUCLEOTIDE SEQUENCE [LARGE SCALE GENOMIC DNA]</scope>
    <source>
        <strain evidence="3 4">N5-1-1-5</strain>
    </source>
</reference>
<comment type="caution">
    <text evidence="3">The sequence shown here is derived from an EMBL/GenBank/DDBJ whole genome shotgun (WGS) entry which is preliminary data.</text>
</comment>
<dbReference type="EMBL" id="JANQBD010000017">
    <property type="protein sequence ID" value="MCR8634016.1"/>
    <property type="molecule type" value="Genomic_DNA"/>
</dbReference>
<dbReference type="Pfam" id="PF00149">
    <property type="entry name" value="Metallophos"/>
    <property type="match status" value="1"/>
</dbReference>
<keyword evidence="1" id="KW-1133">Transmembrane helix</keyword>
<feature type="transmembrane region" description="Helical" evidence="1">
    <location>
        <begin position="12"/>
        <end position="35"/>
    </location>
</feature>
<dbReference type="Proteomes" id="UP001300012">
    <property type="component" value="Unassembled WGS sequence"/>
</dbReference>
<organism evidence="3 4">
    <name type="scientific">Paenibacillus radicis</name>
    <name type="common">ex Xue et al. 2023</name>
    <dbReference type="NCBI Taxonomy" id="2972489"/>
    <lineage>
        <taxon>Bacteria</taxon>
        <taxon>Bacillati</taxon>
        <taxon>Bacillota</taxon>
        <taxon>Bacilli</taxon>
        <taxon>Bacillales</taxon>
        <taxon>Paenibacillaceae</taxon>
        <taxon>Paenibacillus</taxon>
    </lineage>
</organism>
<dbReference type="PANTHER" id="PTHR43143">
    <property type="entry name" value="METALLOPHOSPHOESTERASE, CALCINEURIN SUPERFAMILY"/>
    <property type="match status" value="1"/>
</dbReference>
<protein>
    <submittedName>
        <fullName evidence="3">Metallophosphoesterase</fullName>
    </submittedName>
</protein>
<accession>A0ABT1YLF5</accession>
<dbReference type="InterPro" id="IPR029052">
    <property type="entry name" value="Metallo-depent_PP-like"/>
</dbReference>
<evidence type="ECO:0000313" key="4">
    <source>
        <dbReference type="Proteomes" id="UP001300012"/>
    </source>
</evidence>
<feature type="domain" description="Calcineurin-like phosphoesterase" evidence="2">
    <location>
        <begin position="542"/>
        <end position="733"/>
    </location>
</feature>
<keyword evidence="1" id="KW-0812">Transmembrane</keyword>
<evidence type="ECO:0000259" key="2">
    <source>
        <dbReference type="Pfam" id="PF00149"/>
    </source>
</evidence>
<evidence type="ECO:0000256" key="1">
    <source>
        <dbReference type="SAM" id="Phobius"/>
    </source>
</evidence>
<dbReference type="RefSeq" id="WP_258215584.1">
    <property type="nucleotide sequence ID" value="NZ_JANQBD010000017.1"/>
</dbReference>
<evidence type="ECO:0000313" key="3">
    <source>
        <dbReference type="EMBL" id="MCR8634016.1"/>
    </source>
</evidence>
<dbReference type="Gene3D" id="3.60.21.10">
    <property type="match status" value="1"/>
</dbReference>
<proteinExistence type="predicted"/>
<keyword evidence="4" id="KW-1185">Reference proteome</keyword>
<sequence>MNSRSSMNRKQRTVIIIAVLIAFAGLVSMILWSLMVQTKWHQAASAEDSFALSLDNGDFVRGIKLIGVTSATMDKNLKLLIDGTKMPTKPVMEQNALLTLEINDMEAGNGYLNSVWVNDKLVHTFETNATTFTKVTIPVPAHLLKSGNNKVTFRSGSLASRQDEAGEHDDWRFRALKFELGDGTVLDDPNYKTATTYTVGDGQAGEPTNLSLYKDFNYTIKDEKFRTFFYLWDTQEISDGSHQIQLLADGPSGKKAKAVTVQVDNTSPTLEIITPIEGRTYKNKVNVNVKSTDEGSGSGPLVIKLDGKLIELPAEIDTTKLAVGEHKLDVAASDKAGNERDKSVTFRVLDEKPNPPVLAAPADLSTIPSKQTALSVRVSDATDDPMKVSFYKAKRYDLAQLGGIHESYAHAVDREPPLTLIPSGETVLTPQDRELVATRDGKYLLNNDKENFPYHRFSFNVGSSLPKDAEAVWTGHSLPDRLVTMYLWNYEKAAWDDLDSNKGTEDFTLHGKIIPAHVRNERVEVLVQDRIPSTGDYDFAFVWMTDTQYYSESYPKIYDLMTQWVVDNWKDKKFKYLLHTGDIVNNWNSKAEWERASASMKTLDDAHIPYGVVAGNHDVYYDVGNYDEFWKYFGRERFVNQPTFGGDLNNNRDHYDLVSVNGHDFVIVYLGWLIDQKTFDWANGVLHKYSDRNAIIATHEYLKPSKAYYGQGKGVWEKLVVPNSNVFMVLGGHNPGAAYNIKKLGDRTVLEMLSDYQNGPEGGQGFMRFLQFDLTNNKLLVNTYSPYIKKWNFFKPDEDDFVLPLNLKPIEKQVATDYIGIYARTNDLIGQVENVPSGSSVTVTYYGLQPDQQYDWYAVSQDEFGGQSKSEVWSFHTK</sequence>
<dbReference type="PANTHER" id="PTHR43143:SF5">
    <property type="entry name" value="SECRETED PROTEIN"/>
    <property type="match status" value="1"/>
</dbReference>
<keyword evidence="1" id="KW-0472">Membrane</keyword>
<dbReference type="InterPro" id="IPR051918">
    <property type="entry name" value="STPP_CPPED1"/>
</dbReference>
<gene>
    <name evidence="3" type="ORF">NV381_22775</name>
</gene>
<dbReference type="InterPro" id="IPR004843">
    <property type="entry name" value="Calcineurin-like_PHP"/>
</dbReference>
<dbReference type="SUPFAM" id="SSF56300">
    <property type="entry name" value="Metallo-dependent phosphatases"/>
    <property type="match status" value="1"/>
</dbReference>